<reference evidence="1" key="1">
    <citation type="submission" date="2019-03" db="EMBL/GenBank/DDBJ databases">
        <title>Largest Complete Mitochondrial Genome of a Gymnosperm, Sitka Spruce (Picea sitchensis), Indicates Complex Physical Structure.</title>
        <authorList>
            <person name="Jackman S.D."/>
            <person name="Coombe L."/>
            <person name="Warren R."/>
            <person name="Kirk H."/>
            <person name="Trinh E."/>
            <person name="McLeod T."/>
            <person name="Pleasance S."/>
            <person name="Pandoh P."/>
            <person name="Zhao Y."/>
            <person name="Coope R."/>
            <person name="Bousquet J."/>
            <person name="Bohlmann J.C."/>
            <person name="Jones S.J.M."/>
            <person name="Birol I."/>
        </authorList>
    </citation>
    <scope>NUCLEOTIDE SEQUENCE</scope>
    <source>
        <strain evidence="1">Q903</strain>
    </source>
</reference>
<protein>
    <submittedName>
        <fullName evidence="1">Uncharacterized protein</fullName>
    </submittedName>
</protein>
<evidence type="ECO:0000313" key="1">
    <source>
        <dbReference type="EMBL" id="QHR91803.1"/>
    </source>
</evidence>
<accession>A0A6B9XUL0</accession>
<sequence length="71" mass="8380">MKHTYHSLRSACRFCFIVAEEKMFDLLQNPRQRGIFCCKSECRTELFRNRIPISSLSPSNLLDIPTPRYNV</sequence>
<geneLocation type="mitochondrion" evidence="1"/>
<proteinExistence type="predicted"/>
<dbReference type="EMBL" id="MK697702">
    <property type="protein sequence ID" value="QHR91803.1"/>
    <property type="molecule type" value="Genomic_DNA"/>
</dbReference>
<name>A0A6B9XUL0_PICSI</name>
<dbReference type="AlphaFoldDB" id="A0A6B9XUL0"/>
<keyword evidence="1" id="KW-0496">Mitochondrion</keyword>
<organism evidence="1">
    <name type="scientific">Picea sitchensis</name>
    <name type="common">Sitka spruce</name>
    <name type="synonym">Pinus sitchensis</name>
    <dbReference type="NCBI Taxonomy" id="3332"/>
    <lineage>
        <taxon>Eukaryota</taxon>
        <taxon>Viridiplantae</taxon>
        <taxon>Streptophyta</taxon>
        <taxon>Embryophyta</taxon>
        <taxon>Tracheophyta</taxon>
        <taxon>Spermatophyta</taxon>
        <taxon>Pinopsida</taxon>
        <taxon>Pinidae</taxon>
        <taxon>Conifers I</taxon>
        <taxon>Pinales</taxon>
        <taxon>Pinaceae</taxon>
        <taxon>Picea</taxon>
    </lineage>
</organism>
<gene>
    <name evidence="1" type="primary">orf05871</name>
    <name evidence="1" type="ORF">Q903MT_gene5839</name>
</gene>